<organism evidence="8 9">
    <name type="scientific">Passalora fulva</name>
    <name type="common">Tomato leaf mold</name>
    <name type="synonym">Cladosporium fulvum</name>
    <dbReference type="NCBI Taxonomy" id="5499"/>
    <lineage>
        <taxon>Eukaryota</taxon>
        <taxon>Fungi</taxon>
        <taxon>Dikarya</taxon>
        <taxon>Ascomycota</taxon>
        <taxon>Pezizomycotina</taxon>
        <taxon>Dothideomycetes</taxon>
        <taxon>Dothideomycetidae</taxon>
        <taxon>Mycosphaerellales</taxon>
        <taxon>Mycosphaerellaceae</taxon>
        <taxon>Fulvia</taxon>
    </lineage>
</organism>
<dbReference type="GO" id="GO:0015179">
    <property type="term" value="F:L-amino acid transmembrane transporter activity"/>
    <property type="evidence" value="ECO:0007669"/>
    <property type="project" value="TreeGrafter"/>
</dbReference>
<dbReference type="InterPro" id="IPR013057">
    <property type="entry name" value="AA_transpt_TM"/>
</dbReference>
<feature type="transmembrane region" description="Helical" evidence="6">
    <location>
        <begin position="307"/>
        <end position="328"/>
    </location>
</feature>
<feature type="transmembrane region" description="Helical" evidence="6">
    <location>
        <begin position="536"/>
        <end position="566"/>
    </location>
</feature>
<feature type="domain" description="Amino acid transporter transmembrane" evidence="7">
    <location>
        <begin position="169"/>
        <end position="562"/>
    </location>
</feature>
<dbReference type="PANTHER" id="PTHR22950:SF683">
    <property type="entry name" value="AMINO ACID TRANSPORTER (EUROFUNG)"/>
    <property type="match status" value="1"/>
</dbReference>
<evidence type="ECO:0000256" key="2">
    <source>
        <dbReference type="ARBA" id="ARBA00008066"/>
    </source>
</evidence>
<protein>
    <submittedName>
        <fullName evidence="8">N amino acid transport system protein</fullName>
    </submittedName>
</protein>
<dbReference type="KEGG" id="ffu:CLAFUR5_00025"/>
<evidence type="ECO:0000256" key="5">
    <source>
        <dbReference type="ARBA" id="ARBA00023136"/>
    </source>
</evidence>
<feature type="transmembrane region" description="Helical" evidence="6">
    <location>
        <begin position="501"/>
        <end position="524"/>
    </location>
</feature>
<dbReference type="AlphaFoldDB" id="A0A9Q8L6C6"/>
<feature type="transmembrane region" description="Helical" evidence="6">
    <location>
        <begin position="277"/>
        <end position="295"/>
    </location>
</feature>
<sequence>MSLEQSPNPIPYSSPVGSRASTKIGKVYPMGYRKISRVTDSITVDTEGPKRDTGCELVSIIVLKALKGVCLCWLILHILEILDFCARTARSFCPCSTFLLPHRTLHDTSRHGTVRAMFGEKKKQQEDDQLAPVPTSDMGDVEVIKPVGGQHDAVFGEINEDGPNYKDVGWAGSAILMFKTQVGLGVLGIPGAFDVLGMVPGVIIILVIAFMTTWAAWMVGKFKINHPHVYGIDDVGRMVAGRVGREFFFWAFVLHFTFLAASAMLSISIAFNSLSEHGACTAIFVVVAALIGLLFGSIQTLGKVSFIAWAGVAGILTAIFTLTIATGVQDRPAEASQTGPYVSDYKIVGAPTFAEGISAVSTIVFAFSCLPAFFACHAEMRNPKHYTRSLCTAQGAVTLVYLIIGIVVYYYCGSYVASPALGSAGQLMKKICYGIALPGLTASCMLFVHMPAKTIFMRFMRGTEHLTSNTPTHWFAWLGCTLTITVVAYIVGSGIPVFDQLLSLVGALLATVTCFQPTGLMWMYDNFKRTDRSWKWWAGCAFSLFMIIGGTFITIAGTYGAVLGIVDSESRTSPWSCADNSNST</sequence>
<dbReference type="Proteomes" id="UP000756132">
    <property type="component" value="Chromosome 1"/>
</dbReference>
<reference evidence="8" key="1">
    <citation type="submission" date="2021-12" db="EMBL/GenBank/DDBJ databases">
        <authorList>
            <person name="Zaccaron A."/>
            <person name="Stergiopoulos I."/>
        </authorList>
    </citation>
    <scope>NUCLEOTIDE SEQUENCE</scope>
    <source>
        <strain evidence="8">Race5_Kim</strain>
    </source>
</reference>
<name>A0A9Q8L6C6_PASFU</name>
<dbReference type="GO" id="GO:0016020">
    <property type="term" value="C:membrane"/>
    <property type="evidence" value="ECO:0007669"/>
    <property type="project" value="UniProtKB-SubCell"/>
</dbReference>
<keyword evidence="5 6" id="KW-0472">Membrane</keyword>
<comment type="similarity">
    <text evidence="2">Belongs to the amino acid/polyamine transporter 2 family.</text>
</comment>
<reference evidence="8" key="2">
    <citation type="journal article" date="2022" name="Microb. Genom.">
        <title>A chromosome-scale genome assembly of the tomato pathogen Cladosporium fulvum reveals a compartmentalized genome architecture and the presence of a dispensable chromosome.</title>
        <authorList>
            <person name="Zaccaron A.Z."/>
            <person name="Chen L.H."/>
            <person name="Samaras A."/>
            <person name="Stergiopoulos I."/>
        </authorList>
    </citation>
    <scope>NUCLEOTIDE SEQUENCE</scope>
    <source>
        <strain evidence="8">Race5_Kim</strain>
    </source>
</reference>
<evidence type="ECO:0000259" key="7">
    <source>
        <dbReference type="Pfam" id="PF01490"/>
    </source>
</evidence>
<feature type="transmembrane region" description="Helical" evidence="6">
    <location>
        <begin position="390"/>
        <end position="411"/>
    </location>
</feature>
<accession>A0A9Q8L6C6</accession>
<feature type="transmembrane region" description="Helical" evidence="6">
    <location>
        <begin position="431"/>
        <end position="452"/>
    </location>
</feature>
<comment type="subcellular location">
    <subcellularLocation>
        <location evidence="1">Membrane</location>
        <topology evidence="1">Multi-pass membrane protein</topology>
    </subcellularLocation>
</comment>
<keyword evidence="9" id="KW-1185">Reference proteome</keyword>
<dbReference type="Pfam" id="PF01490">
    <property type="entry name" value="Aa_trans"/>
    <property type="match status" value="1"/>
</dbReference>
<evidence type="ECO:0000256" key="4">
    <source>
        <dbReference type="ARBA" id="ARBA00022989"/>
    </source>
</evidence>
<feature type="transmembrane region" description="Helical" evidence="6">
    <location>
        <begin position="247"/>
        <end position="271"/>
    </location>
</feature>
<dbReference type="RefSeq" id="XP_047756071.1">
    <property type="nucleotide sequence ID" value="XM_047899173.1"/>
</dbReference>
<proteinExistence type="inferred from homology"/>
<gene>
    <name evidence="8" type="ORF">CLAFUR5_00025</name>
</gene>
<feature type="transmembrane region" description="Helical" evidence="6">
    <location>
        <begin position="473"/>
        <end position="495"/>
    </location>
</feature>
<evidence type="ECO:0000313" key="8">
    <source>
        <dbReference type="EMBL" id="UJO11705.1"/>
    </source>
</evidence>
<keyword evidence="4 6" id="KW-1133">Transmembrane helix</keyword>
<feature type="transmembrane region" description="Helical" evidence="6">
    <location>
        <begin position="356"/>
        <end position="378"/>
    </location>
</feature>
<keyword evidence="3 6" id="KW-0812">Transmembrane</keyword>
<evidence type="ECO:0000256" key="6">
    <source>
        <dbReference type="SAM" id="Phobius"/>
    </source>
</evidence>
<evidence type="ECO:0000256" key="3">
    <source>
        <dbReference type="ARBA" id="ARBA00022692"/>
    </source>
</evidence>
<feature type="transmembrane region" description="Helical" evidence="6">
    <location>
        <begin position="195"/>
        <end position="217"/>
    </location>
</feature>
<dbReference type="GeneID" id="71979903"/>
<dbReference type="PANTHER" id="PTHR22950">
    <property type="entry name" value="AMINO ACID TRANSPORTER"/>
    <property type="match status" value="1"/>
</dbReference>
<evidence type="ECO:0000313" key="9">
    <source>
        <dbReference type="Proteomes" id="UP000756132"/>
    </source>
</evidence>
<dbReference type="EMBL" id="CP090163">
    <property type="protein sequence ID" value="UJO11705.1"/>
    <property type="molecule type" value="Genomic_DNA"/>
</dbReference>
<dbReference type="OrthoDB" id="40134at2759"/>
<evidence type="ECO:0000256" key="1">
    <source>
        <dbReference type="ARBA" id="ARBA00004141"/>
    </source>
</evidence>